<accession>A0A0G0NDC3</accession>
<dbReference type="GO" id="GO:0016020">
    <property type="term" value="C:membrane"/>
    <property type="evidence" value="ECO:0007669"/>
    <property type="project" value="UniProtKB-SubCell"/>
</dbReference>
<evidence type="ECO:0000259" key="6">
    <source>
        <dbReference type="Pfam" id="PF06271"/>
    </source>
</evidence>
<dbReference type="InterPro" id="IPR010432">
    <property type="entry name" value="RDD"/>
</dbReference>
<proteinExistence type="predicted"/>
<feature type="transmembrane region" description="Helical" evidence="5">
    <location>
        <begin position="37"/>
        <end position="57"/>
    </location>
</feature>
<dbReference type="PANTHER" id="PTHR38480">
    <property type="entry name" value="SLR0254 PROTEIN"/>
    <property type="match status" value="1"/>
</dbReference>
<evidence type="ECO:0000313" key="8">
    <source>
        <dbReference type="Proteomes" id="UP000034690"/>
    </source>
</evidence>
<keyword evidence="4 5" id="KW-0472">Membrane</keyword>
<protein>
    <recommendedName>
        <fullName evidence="6">RDD domain-containing protein</fullName>
    </recommendedName>
</protein>
<name>A0A0G0NDC3_9BACT</name>
<keyword evidence="3 5" id="KW-1133">Transmembrane helix</keyword>
<dbReference type="Proteomes" id="UP000034690">
    <property type="component" value="Unassembled WGS sequence"/>
</dbReference>
<evidence type="ECO:0000256" key="5">
    <source>
        <dbReference type="SAM" id="Phobius"/>
    </source>
</evidence>
<evidence type="ECO:0000313" key="7">
    <source>
        <dbReference type="EMBL" id="KKR14124.1"/>
    </source>
</evidence>
<sequence length="128" mass="14327">MKYEHSHRRALACLIDIFLPVIPIMMFVGTGEGAERQITLIATPLYLIYMILTEGIYGQSLGKKLFGIKVLMVDGSKCSFKAAIIRNLLRIIDALPSLYIVGILAITFTKKRQRFGDLAAKTVVVRVR</sequence>
<evidence type="ECO:0000256" key="4">
    <source>
        <dbReference type="ARBA" id="ARBA00023136"/>
    </source>
</evidence>
<organism evidence="7 8">
    <name type="scientific">Candidatus Woesebacteria bacterium GW2011_GWA1_39_21b</name>
    <dbReference type="NCBI Taxonomy" id="1618551"/>
    <lineage>
        <taxon>Bacteria</taxon>
        <taxon>Candidatus Woeseibacteriota</taxon>
    </lineage>
</organism>
<evidence type="ECO:0000256" key="2">
    <source>
        <dbReference type="ARBA" id="ARBA00022692"/>
    </source>
</evidence>
<dbReference type="PANTHER" id="PTHR38480:SF1">
    <property type="entry name" value="SLR0254 PROTEIN"/>
    <property type="match status" value="1"/>
</dbReference>
<feature type="transmembrane region" description="Helical" evidence="5">
    <location>
        <begin position="12"/>
        <end position="31"/>
    </location>
</feature>
<dbReference type="EMBL" id="LBWQ01000005">
    <property type="protein sequence ID" value="KKR14124.1"/>
    <property type="molecule type" value="Genomic_DNA"/>
</dbReference>
<comment type="subcellular location">
    <subcellularLocation>
        <location evidence="1">Membrane</location>
        <topology evidence="1">Multi-pass membrane protein</topology>
    </subcellularLocation>
</comment>
<feature type="domain" description="RDD" evidence="6">
    <location>
        <begin position="7"/>
        <end position="121"/>
    </location>
</feature>
<reference evidence="7 8" key="1">
    <citation type="journal article" date="2015" name="Nature">
        <title>rRNA introns, odd ribosomes, and small enigmatic genomes across a large radiation of phyla.</title>
        <authorList>
            <person name="Brown C.T."/>
            <person name="Hug L.A."/>
            <person name="Thomas B.C."/>
            <person name="Sharon I."/>
            <person name="Castelle C.J."/>
            <person name="Singh A."/>
            <person name="Wilkins M.J."/>
            <person name="Williams K.H."/>
            <person name="Banfield J.F."/>
        </authorList>
    </citation>
    <scope>NUCLEOTIDE SEQUENCE [LARGE SCALE GENOMIC DNA]</scope>
</reference>
<gene>
    <name evidence="7" type="ORF">UT40_C0005G0053</name>
</gene>
<dbReference type="Pfam" id="PF06271">
    <property type="entry name" value="RDD"/>
    <property type="match status" value="1"/>
</dbReference>
<evidence type="ECO:0000256" key="3">
    <source>
        <dbReference type="ARBA" id="ARBA00022989"/>
    </source>
</evidence>
<evidence type="ECO:0000256" key="1">
    <source>
        <dbReference type="ARBA" id="ARBA00004141"/>
    </source>
</evidence>
<feature type="transmembrane region" description="Helical" evidence="5">
    <location>
        <begin position="87"/>
        <end position="108"/>
    </location>
</feature>
<keyword evidence="2 5" id="KW-0812">Transmembrane</keyword>
<comment type="caution">
    <text evidence="7">The sequence shown here is derived from an EMBL/GenBank/DDBJ whole genome shotgun (WGS) entry which is preliminary data.</text>
</comment>
<dbReference type="AlphaFoldDB" id="A0A0G0NDC3"/>